<keyword evidence="5" id="KW-1185">Reference proteome</keyword>
<evidence type="ECO:0000256" key="1">
    <source>
        <dbReference type="ARBA" id="ARBA00008645"/>
    </source>
</evidence>
<evidence type="ECO:0000256" key="2">
    <source>
        <dbReference type="ARBA" id="ARBA00022801"/>
    </source>
</evidence>
<feature type="domain" description="AB hydrolase-1" evidence="3">
    <location>
        <begin position="29"/>
        <end position="266"/>
    </location>
</feature>
<name>A0A1H3EG17_9GAMM</name>
<organism evidence="4 5">
    <name type="scientific">Aidingimonas halophila</name>
    <dbReference type="NCBI Taxonomy" id="574349"/>
    <lineage>
        <taxon>Bacteria</taxon>
        <taxon>Pseudomonadati</taxon>
        <taxon>Pseudomonadota</taxon>
        <taxon>Gammaproteobacteria</taxon>
        <taxon>Oceanospirillales</taxon>
        <taxon>Halomonadaceae</taxon>
        <taxon>Aidingimonas</taxon>
    </lineage>
</organism>
<sequence length="309" mass="34652">MDKLDLVRVRQLEIAVRIWHPEASSTLIAWHGLARHGGDFEGLARQLGPEWRILAPDTPGRGLSSWSLFPAHDYLYSHYMQIAIALLDHYELDHVPWLGTSMGGLLGMLIAADDTHGDRIEQLILNDVGPEIDPQGLAGLASYFAIPHRFYTFGELLTELRDHYASFGITDDATWQAMALESARRLPDGSWTFHYDPRIAEQFVNDTPRDTWADWAAIRCPLTVIRGVDSTILAADTVHQMKLQQPGLATLDVPGCGHAPMLNTPSQVQPISDFLNRPADTISPATTKTKVQGSLWQRLLHWVRSLWPR</sequence>
<dbReference type="EMBL" id="FNNI01000007">
    <property type="protein sequence ID" value="SDX77570.1"/>
    <property type="molecule type" value="Genomic_DNA"/>
</dbReference>
<dbReference type="InterPro" id="IPR029058">
    <property type="entry name" value="AB_hydrolase_fold"/>
</dbReference>
<dbReference type="Proteomes" id="UP000198500">
    <property type="component" value="Unassembled WGS sequence"/>
</dbReference>
<reference evidence="4 5" key="1">
    <citation type="submission" date="2016-10" db="EMBL/GenBank/DDBJ databases">
        <authorList>
            <person name="de Groot N.N."/>
        </authorList>
    </citation>
    <scope>NUCLEOTIDE SEQUENCE [LARGE SCALE GENOMIC DNA]</scope>
    <source>
        <strain evidence="4 5">DSM 19219</strain>
    </source>
</reference>
<dbReference type="OrthoDB" id="9791366at2"/>
<dbReference type="GO" id="GO:0016020">
    <property type="term" value="C:membrane"/>
    <property type="evidence" value="ECO:0007669"/>
    <property type="project" value="TreeGrafter"/>
</dbReference>
<dbReference type="SUPFAM" id="SSF53474">
    <property type="entry name" value="alpha/beta-Hydrolases"/>
    <property type="match status" value="1"/>
</dbReference>
<dbReference type="InterPro" id="IPR050266">
    <property type="entry name" value="AB_hydrolase_sf"/>
</dbReference>
<accession>A0A1H3EG17</accession>
<dbReference type="STRING" id="574349.SAMN05443545_107115"/>
<dbReference type="PANTHER" id="PTHR43798">
    <property type="entry name" value="MONOACYLGLYCEROL LIPASE"/>
    <property type="match status" value="1"/>
</dbReference>
<dbReference type="Pfam" id="PF12697">
    <property type="entry name" value="Abhydrolase_6"/>
    <property type="match status" value="1"/>
</dbReference>
<evidence type="ECO:0000313" key="4">
    <source>
        <dbReference type="EMBL" id="SDX77570.1"/>
    </source>
</evidence>
<gene>
    <name evidence="4" type="ORF">SAMN05443545_107115</name>
</gene>
<comment type="similarity">
    <text evidence="1">Belongs to the AB hydrolase superfamily.</text>
</comment>
<evidence type="ECO:0000259" key="3">
    <source>
        <dbReference type="Pfam" id="PF12697"/>
    </source>
</evidence>
<dbReference type="PANTHER" id="PTHR43798:SF14">
    <property type="entry name" value="SERINE HYDROLASE-LIKE PROTEIN DDB_G0286239"/>
    <property type="match status" value="1"/>
</dbReference>
<keyword evidence="2" id="KW-0378">Hydrolase</keyword>
<dbReference type="AlphaFoldDB" id="A0A1H3EG17"/>
<dbReference type="Gene3D" id="3.40.50.1820">
    <property type="entry name" value="alpha/beta hydrolase"/>
    <property type="match status" value="1"/>
</dbReference>
<dbReference type="RefSeq" id="WP_092570834.1">
    <property type="nucleotide sequence ID" value="NZ_BMXH01000008.1"/>
</dbReference>
<dbReference type="InterPro" id="IPR000073">
    <property type="entry name" value="AB_hydrolase_1"/>
</dbReference>
<dbReference type="GO" id="GO:0016787">
    <property type="term" value="F:hydrolase activity"/>
    <property type="evidence" value="ECO:0007669"/>
    <property type="project" value="UniProtKB-KW"/>
</dbReference>
<evidence type="ECO:0000313" key="5">
    <source>
        <dbReference type="Proteomes" id="UP000198500"/>
    </source>
</evidence>
<proteinExistence type="inferred from homology"/>
<protein>
    <submittedName>
        <fullName evidence="4">Pimeloyl-ACP methyl ester carboxylesterase</fullName>
    </submittedName>
</protein>